<dbReference type="GO" id="GO:0008270">
    <property type="term" value="F:zinc ion binding"/>
    <property type="evidence" value="ECO:0007669"/>
    <property type="project" value="UniProtKB-UniRule"/>
</dbReference>
<dbReference type="InterPro" id="IPR031052">
    <property type="entry name" value="FHY3/FAR1"/>
</dbReference>
<name>A0A0Q3NPN3_BRADI</name>
<dbReference type="KEGG" id="bdi:100830070"/>
<dbReference type="OrthoDB" id="682959at2759"/>
<comment type="similarity">
    <text evidence="1">Belongs to the FHY3/FAR1 family.</text>
</comment>
<dbReference type="AlphaFoldDB" id="A0A0Q3NPN3"/>
<evidence type="ECO:0000313" key="4">
    <source>
        <dbReference type="EnsemblPlants" id="KQK19510"/>
    </source>
</evidence>
<comment type="function">
    <text evidence="1">Putative transcription activator involved in regulating light control of development.</text>
</comment>
<dbReference type="InterPro" id="IPR018289">
    <property type="entry name" value="MULE_transposase_dom"/>
</dbReference>
<dbReference type="RefSeq" id="XP_010228018.1">
    <property type="nucleotide sequence ID" value="XM_010229716.3"/>
</dbReference>
<dbReference type="EnsemblPlants" id="KQK19530">
    <property type="protein sequence ID" value="KQK19530"/>
    <property type="gene ID" value="BRADI_1g48826v3"/>
</dbReference>
<organism evidence="3">
    <name type="scientific">Brachypodium distachyon</name>
    <name type="common">Purple false brome</name>
    <name type="synonym">Trachynia distachya</name>
    <dbReference type="NCBI Taxonomy" id="15368"/>
    <lineage>
        <taxon>Eukaryota</taxon>
        <taxon>Viridiplantae</taxon>
        <taxon>Streptophyta</taxon>
        <taxon>Embryophyta</taxon>
        <taxon>Tracheophyta</taxon>
        <taxon>Spermatophyta</taxon>
        <taxon>Magnoliopsida</taxon>
        <taxon>Liliopsida</taxon>
        <taxon>Poales</taxon>
        <taxon>Poaceae</taxon>
        <taxon>BOP clade</taxon>
        <taxon>Pooideae</taxon>
        <taxon>Stipodae</taxon>
        <taxon>Brachypodieae</taxon>
        <taxon>Brachypodium</taxon>
    </lineage>
</organism>
<dbReference type="RefSeq" id="XP_024312889.1">
    <property type="nucleotide sequence ID" value="XM_024457121.1"/>
</dbReference>
<keyword evidence="1" id="KW-0539">Nucleus</keyword>
<sequence length="450" mass="51972">MIRLLRTEDHGWFVSRLVNEHTHPLSESCGEKKQWNSHSVIDPLTKDFIKNLRYNNVSAGKIFSIVGAGDGSGMGVPFRRQTLKSLCARLARESIDDDMTKTIRILQDLSSKDPNFSVRVEVDEGSRVKTVLWCNGKNKIDYAHFGDVLTFDTTYRTNLYNMPFALFVGVNEHYQSTIFGGVLLRDEKIPSFEWAFSTFVELMNGKHPVTMLTDQCQSMEAAIRKTLPMTRHRWCKCHVLRAAKEKIGHVYSKRYGFKRDFHDLIINETSAEKFEHGWTDLVATYELGDNSFLERIYNKRSMWAKPYFMETLCAGMTSTQRSESANHLLKMFIPRSSPMHLFIRQYNNMFESRLSDEQQQIHVCRQKRRLLKQGVPIELDAAVVYTKAMYERFSLELFNSGSLVVSKALPGSVFKVRTADSYVTSEYDDKEYTVQIEEGGRFVQCDCGFF</sequence>
<comment type="subcellular location">
    <subcellularLocation>
        <location evidence="1">Nucleus</location>
    </subcellularLocation>
</comment>
<dbReference type="Proteomes" id="UP000008810">
    <property type="component" value="Chromosome 1"/>
</dbReference>
<evidence type="ECO:0000313" key="5">
    <source>
        <dbReference type="Proteomes" id="UP000008810"/>
    </source>
</evidence>
<protein>
    <recommendedName>
        <fullName evidence="1">Protein FAR1-RELATED SEQUENCE</fullName>
    </recommendedName>
</protein>
<feature type="domain" description="MULE transposase" evidence="2">
    <location>
        <begin position="148"/>
        <end position="240"/>
    </location>
</feature>
<dbReference type="GeneID" id="100830070"/>
<reference evidence="4" key="3">
    <citation type="submission" date="2018-08" db="UniProtKB">
        <authorList>
            <consortium name="EnsemblPlants"/>
        </authorList>
    </citation>
    <scope>IDENTIFICATION</scope>
    <source>
        <strain evidence="4">cv. Bd21</strain>
    </source>
</reference>
<keyword evidence="1" id="KW-0479">Metal-binding</keyword>
<dbReference type="PANTHER" id="PTHR31669">
    <property type="entry name" value="PROTEIN FAR1-RELATED SEQUENCE 10-RELATED"/>
    <property type="match status" value="1"/>
</dbReference>
<evidence type="ECO:0000256" key="1">
    <source>
        <dbReference type="RuleBase" id="RU367018"/>
    </source>
</evidence>
<dbReference type="GO" id="GO:0005634">
    <property type="term" value="C:nucleus"/>
    <property type="evidence" value="ECO:0007669"/>
    <property type="project" value="UniProtKB-SubCell"/>
</dbReference>
<evidence type="ECO:0000313" key="3">
    <source>
        <dbReference type="EMBL" id="KQK19510.2"/>
    </source>
</evidence>
<accession>A0A0Q3NPN3</accession>
<dbReference type="RefSeq" id="XP_014753176.1">
    <property type="nucleotide sequence ID" value="XM_014897690.2"/>
</dbReference>
<keyword evidence="1" id="KW-0863">Zinc-finger</keyword>
<dbReference type="PANTHER" id="PTHR31669:SF168">
    <property type="entry name" value="PROTEIN FAR1-RELATED SEQUENCE"/>
    <property type="match status" value="1"/>
</dbReference>
<keyword evidence="1" id="KW-0862">Zinc</keyword>
<dbReference type="STRING" id="15368.A0A0Q3NPN3"/>
<dbReference type="Gramene" id="KQK19530">
    <property type="protein sequence ID" value="KQK19530"/>
    <property type="gene ID" value="BRADI_1g48826v3"/>
</dbReference>
<reference evidence="3" key="2">
    <citation type="submission" date="2017-06" db="EMBL/GenBank/DDBJ databases">
        <title>WGS assembly of Brachypodium distachyon.</title>
        <authorList>
            <consortium name="The International Brachypodium Initiative"/>
            <person name="Lucas S."/>
            <person name="Harmon-Smith M."/>
            <person name="Lail K."/>
            <person name="Tice H."/>
            <person name="Grimwood J."/>
            <person name="Bruce D."/>
            <person name="Barry K."/>
            <person name="Shu S."/>
            <person name="Lindquist E."/>
            <person name="Wang M."/>
            <person name="Pitluck S."/>
            <person name="Vogel J.P."/>
            <person name="Garvin D.F."/>
            <person name="Mockler T.C."/>
            <person name="Schmutz J."/>
            <person name="Rokhsar D."/>
            <person name="Bevan M.W."/>
        </authorList>
    </citation>
    <scope>NUCLEOTIDE SEQUENCE</scope>
    <source>
        <strain evidence="3">Bd21</strain>
    </source>
</reference>
<dbReference type="Pfam" id="PF10551">
    <property type="entry name" value="MULE"/>
    <property type="match status" value="1"/>
</dbReference>
<evidence type="ECO:0000259" key="2">
    <source>
        <dbReference type="Pfam" id="PF10551"/>
    </source>
</evidence>
<dbReference type="EMBL" id="CM000880">
    <property type="protein sequence ID" value="KQK19510.2"/>
    <property type="molecule type" value="Genomic_DNA"/>
</dbReference>
<gene>
    <name evidence="4" type="primary">LOC100830070</name>
    <name evidence="3" type="ORF">BRADI_1g48826v3</name>
</gene>
<reference evidence="3 4" key="1">
    <citation type="journal article" date="2010" name="Nature">
        <title>Genome sequencing and analysis of the model grass Brachypodium distachyon.</title>
        <authorList>
            <consortium name="International Brachypodium Initiative"/>
        </authorList>
    </citation>
    <scope>NUCLEOTIDE SEQUENCE [LARGE SCALE GENOMIC DNA]</scope>
    <source>
        <strain evidence="3">Bd21</strain>
        <strain evidence="4">cv. Bd21</strain>
    </source>
</reference>
<dbReference type="EnsemblPlants" id="KQK19510">
    <property type="protein sequence ID" value="KQK19510"/>
    <property type="gene ID" value="BRADI_1g48826v3"/>
</dbReference>
<accession>A0A0Q3S2W7</accession>
<dbReference type="GO" id="GO:0006355">
    <property type="term" value="P:regulation of DNA-templated transcription"/>
    <property type="evidence" value="ECO:0007669"/>
    <property type="project" value="UniProtKB-UniRule"/>
</dbReference>
<dbReference type="Gramene" id="KQK19510">
    <property type="protein sequence ID" value="KQK19510"/>
    <property type="gene ID" value="BRADI_1g48826v3"/>
</dbReference>
<proteinExistence type="inferred from homology"/>
<dbReference type="EMBL" id="CM000880">
    <property type="protein sequence ID" value="KQK19530.1"/>
    <property type="molecule type" value="Genomic_DNA"/>
</dbReference>
<dbReference type="ExpressionAtlas" id="A0A0Q3NPN3">
    <property type="expression patterns" value="baseline and differential"/>
</dbReference>
<keyword evidence="5" id="KW-1185">Reference proteome</keyword>